<feature type="compositionally biased region" description="Basic and acidic residues" evidence="1">
    <location>
        <begin position="290"/>
        <end position="304"/>
    </location>
</feature>
<feature type="compositionally biased region" description="Basic and acidic residues" evidence="1">
    <location>
        <begin position="262"/>
        <end position="273"/>
    </location>
</feature>
<protein>
    <submittedName>
        <fullName evidence="2">PAS domain protein</fullName>
    </submittedName>
</protein>
<reference evidence="2 3" key="1">
    <citation type="submission" date="2015-09" db="EMBL/GenBank/DDBJ databases">
        <authorList>
            <consortium name="Swine Surveillance"/>
        </authorList>
    </citation>
    <scope>NUCLEOTIDE SEQUENCE [LARGE SCALE GENOMIC DNA]</scope>
    <source>
        <strain evidence="2 3">CECT 7557</strain>
    </source>
</reference>
<dbReference type="RefSeq" id="WP_058291850.1">
    <property type="nucleotide sequence ID" value="NZ_CYSD01000043.1"/>
</dbReference>
<dbReference type="Pfam" id="PF07310">
    <property type="entry name" value="PAS_5"/>
    <property type="match status" value="1"/>
</dbReference>
<proteinExistence type="predicted"/>
<dbReference type="EMBL" id="CYSD01000043">
    <property type="protein sequence ID" value="CUH82339.1"/>
    <property type="molecule type" value="Genomic_DNA"/>
</dbReference>
<dbReference type="Proteomes" id="UP000052022">
    <property type="component" value="Unassembled WGS sequence"/>
</dbReference>
<evidence type="ECO:0000313" key="2">
    <source>
        <dbReference type="EMBL" id="CUH82339.1"/>
    </source>
</evidence>
<name>A0A0P1GJN1_9RHOB</name>
<feature type="region of interest" description="Disordered" evidence="1">
    <location>
        <begin position="190"/>
        <end position="304"/>
    </location>
</feature>
<gene>
    <name evidence="2" type="ORF">TRM7557_03884</name>
</gene>
<dbReference type="AlphaFoldDB" id="A0A0P1GJN1"/>
<sequence length="304" mass="33080">MIFGGQNSSGKNAGKEKVVVMDRFRSRTTLSPLRQAEAYWAGLRRGDEIPSRAQVDPRGLENILSQTFILERVAPGIARFRLAGQRVNELAGMEVRGMPLTAFFTADARKTVSAALENMFDEPSIIEMELQTEATRLRGSRTARMILLPLRSDLGDVSRALGVLVSEGGASKISQRFTVTECDIRPVSVGEKAAPKAASKTAPKPTPKPSVNAPVAGFAERKSAFAPKADTKPNSLMDEARTLLDRARSENNKPLASQFTSQRRDMKPVRDAGVETGADLVSRPPRGGKLKKDASHLRLVVSRD</sequence>
<evidence type="ECO:0000256" key="1">
    <source>
        <dbReference type="SAM" id="MobiDB-lite"/>
    </source>
</evidence>
<dbReference type="InterPro" id="IPR009922">
    <property type="entry name" value="DUF1457"/>
</dbReference>
<dbReference type="OrthoDB" id="8478628at2"/>
<dbReference type="STRING" id="928856.SAMN04488049_105230"/>
<organism evidence="2 3">
    <name type="scientific">Tritonibacter multivorans</name>
    <dbReference type="NCBI Taxonomy" id="928856"/>
    <lineage>
        <taxon>Bacteria</taxon>
        <taxon>Pseudomonadati</taxon>
        <taxon>Pseudomonadota</taxon>
        <taxon>Alphaproteobacteria</taxon>
        <taxon>Rhodobacterales</taxon>
        <taxon>Paracoccaceae</taxon>
        <taxon>Tritonibacter</taxon>
    </lineage>
</organism>
<evidence type="ECO:0000313" key="3">
    <source>
        <dbReference type="Proteomes" id="UP000052022"/>
    </source>
</evidence>
<accession>A0A0P1GJN1</accession>
<keyword evidence="3" id="KW-1185">Reference proteome</keyword>
<feature type="compositionally biased region" description="Basic and acidic residues" evidence="1">
    <location>
        <begin position="238"/>
        <end position="251"/>
    </location>
</feature>
<feature type="compositionally biased region" description="Polar residues" evidence="1">
    <location>
        <begin position="252"/>
        <end position="261"/>
    </location>
</feature>